<feature type="binding site" evidence="7">
    <location>
        <position position="182"/>
    </location>
    <ligand>
        <name>substrate</name>
    </ligand>
</feature>
<organism evidence="10 11">
    <name type="scientific">candidate division WWE3 bacterium CG22_combo_CG10-13_8_21_14_all_39_12</name>
    <dbReference type="NCBI Taxonomy" id="1975094"/>
    <lineage>
        <taxon>Bacteria</taxon>
        <taxon>Katanobacteria</taxon>
    </lineage>
</organism>
<dbReference type="InterPro" id="IPR022674">
    <property type="entry name" value="G6P_DH_NAD-bd"/>
</dbReference>
<dbReference type="NCBIfam" id="TIGR00871">
    <property type="entry name" value="zwf"/>
    <property type="match status" value="1"/>
</dbReference>
<dbReference type="GO" id="GO:0009051">
    <property type="term" value="P:pentose-phosphate shunt, oxidative branch"/>
    <property type="evidence" value="ECO:0007669"/>
    <property type="project" value="TreeGrafter"/>
</dbReference>
<accession>A0A2H0BEG0</accession>
<evidence type="ECO:0000259" key="8">
    <source>
        <dbReference type="Pfam" id="PF00479"/>
    </source>
</evidence>
<dbReference type="PROSITE" id="PS00069">
    <property type="entry name" value="G6P_DEHYDROGENASE"/>
    <property type="match status" value="1"/>
</dbReference>
<keyword evidence="5 7" id="KW-0560">Oxidoreductase</keyword>
<dbReference type="PRINTS" id="PR00079">
    <property type="entry name" value="G6PDHDRGNASE"/>
</dbReference>
<dbReference type="SUPFAM" id="SSF51735">
    <property type="entry name" value="NAD(P)-binding Rossmann-fold domains"/>
    <property type="match status" value="1"/>
</dbReference>
<dbReference type="PANTHER" id="PTHR23429">
    <property type="entry name" value="GLUCOSE-6-PHOSPHATE 1-DEHYDROGENASE G6PD"/>
    <property type="match status" value="1"/>
</dbReference>
<dbReference type="InterPro" id="IPR001282">
    <property type="entry name" value="G6P_DH"/>
</dbReference>
<dbReference type="Gene3D" id="3.30.360.10">
    <property type="entry name" value="Dihydrodipicolinate Reductase, domain 2"/>
    <property type="match status" value="1"/>
</dbReference>
<dbReference type="GO" id="GO:0006006">
    <property type="term" value="P:glucose metabolic process"/>
    <property type="evidence" value="ECO:0007669"/>
    <property type="project" value="UniProtKB-KW"/>
</dbReference>
<dbReference type="Gene3D" id="3.40.50.720">
    <property type="entry name" value="NAD(P)-binding Rossmann-like Domain"/>
    <property type="match status" value="1"/>
</dbReference>
<dbReference type="GO" id="GO:0004345">
    <property type="term" value="F:glucose-6-phosphate dehydrogenase activity"/>
    <property type="evidence" value="ECO:0007669"/>
    <property type="project" value="UniProtKB-UniRule"/>
</dbReference>
<gene>
    <name evidence="7 10" type="primary">zwf</name>
    <name evidence="10" type="ORF">COX05_04990</name>
</gene>
<comment type="caution">
    <text evidence="10">The sequence shown here is derived from an EMBL/GenBank/DDBJ whole genome shotgun (WGS) entry which is preliminary data.</text>
</comment>
<dbReference type="InterPro" id="IPR019796">
    <property type="entry name" value="G6P_DH_AS"/>
</dbReference>
<evidence type="ECO:0000256" key="3">
    <source>
        <dbReference type="ARBA" id="ARBA00022526"/>
    </source>
</evidence>
<protein>
    <recommendedName>
        <fullName evidence="7">Glucose-6-phosphate 1-dehydrogenase</fullName>
        <shortName evidence="7">G6PD</shortName>
        <ecNumber evidence="7">1.1.1.49</ecNumber>
    </recommendedName>
</protein>
<dbReference type="GO" id="GO:0005829">
    <property type="term" value="C:cytosol"/>
    <property type="evidence" value="ECO:0007669"/>
    <property type="project" value="TreeGrafter"/>
</dbReference>
<dbReference type="PIRSF" id="PIRSF000110">
    <property type="entry name" value="G6PD"/>
    <property type="match status" value="1"/>
</dbReference>
<feature type="active site" description="Proton acceptor" evidence="7">
    <location>
        <position position="244"/>
    </location>
</feature>
<dbReference type="UniPathway" id="UPA00115">
    <property type="reaction ID" value="UER00408"/>
</dbReference>
<evidence type="ECO:0000256" key="6">
    <source>
        <dbReference type="ARBA" id="ARBA00023277"/>
    </source>
</evidence>
<dbReference type="InterPro" id="IPR036291">
    <property type="entry name" value="NAD(P)-bd_dom_sf"/>
</dbReference>
<evidence type="ECO:0000256" key="4">
    <source>
        <dbReference type="ARBA" id="ARBA00022857"/>
    </source>
</evidence>
<dbReference type="InterPro" id="IPR022675">
    <property type="entry name" value="G6P_DH_C"/>
</dbReference>
<dbReference type="GO" id="GO:0050661">
    <property type="term" value="F:NADP binding"/>
    <property type="evidence" value="ECO:0007669"/>
    <property type="project" value="UniProtKB-UniRule"/>
</dbReference>
<feature type="binding site" evidence="7">
    <location>
        <position position="44"/>
    </location>
    <ligand>
        <name>NADP(+)</name>
        <dbReference type="ChEBI" id="CHEBI:58349"/>
    </ligand>
</feature>
<comment type="function">
    <text evidence="7">Catalyzes the oxidation of glucose 6-phosphate to 6-phosphogluconolactone.</text>
</comment>
<evidence type="ECO:0000256" key="5">
    <source>
        <dbReference type="ARBA" id="ARBA00023002"/>
    </source>
</evidence>
<evidence type="ECO:0000313" key="11">
    <source>
        <dbReference type="Proteomes" id="UP000228495"/>
    </source>
</evidence>
<keyword evidence="6 7" id="KW-0119">Carbohydrate metabolism</keyword>
<dbReference type="EMBL" id="PCSU01000091">
    <property type="protein sequence ID" value="PIP56052.1"/>
    <property type="molecule type" value="Genomic_DNA"/>
</dbReference>
<dbReference type="Pfam" id="PF00479">
    <property type="entry name" value="G6PD_N"/>
    <property type="match status" value="1"/>
</dbReference>
<comment type="similarity">
    <text evidence="2 7">Belongs to the glucose-6-phosphate dehydrogenase family.</text>
</comment>
<dbReference type="Proteomes" id="UP000228495">
    <property type="component" value="Unassembled WGS sequence"/>
</dbReference>
<evidence type="ECO:0000313" key="10">
    <source>
        <dbReference type="EMBL" id="PIP56052.1"/>
    </source>
</evidence>
<comment type="catalytic activity">
    <reaction evidence="7">
        <text>D-glucose 6-phosphate + NADP(+) = 6-phospho-D-glucono-1,5-lactone + NADPH + H(+)</text>
        <dbReference type="Rhea" id="RHEA:15841"/>
        <dbReference type="ChEBI" id="CHEBI:15378"/>
        <dbReference type="ChEBI" id="CHEBI:57783"/>
        <dbReference type="ChEBI" id="CHEBI:57955"/>
        <dbReference type="ChEBI" id="CHEBI:58349"/>
        <dbReference type="ChEBI" id="CHEBI:61548"/>
        <dbReference type="EC" id="1.1.1.49"/>
    </reaction>
</comment>
<keyword evidence="4 7" id="KW-0521">NADP</keyword>
<feature type="binding site" evidence="7">
    <location>
        <position position="329"/>
    </location>
    <ligand>
        <name>substrate</name>
    </ligand>
</feature>
<dbReference type="EC" id="1.1.1.49" evidence="7"/>
<evidence type="ECO:0000259" key="9">
    <source>
        <dbReference type="Pfam" id="PF02781"/>
    </source>
</evidence>
<feature type="binding site" evidence="7">
    <location>
        <position position="220"/>
    </location>
    <ligand>
        <name>substrate</name>
    </ligand>
</feature>
<feature type="binding site" evidence="7">
    <location>
        <position position="152"/>
    </location>
    <ligand>
        <name>NADP(+)</name>
        <dbReference type="ChEBI" id="CHEBI:58349"/>
    </ligand>
</feature>
<feature type="binding site" evidence="7">
    <location>
        <begin position="89"/>
        <end position="90"/>
    </location>
    <ligand>
        <name>NADP(+)</name>
        <dbReference type="ChEBI" id="CHEBI:58349"/>
    </ligand>
</feature>
<feature type="domain" description="Glucose-6-phosphate dehydrogenase NAD-binding" evidence="8">
    <location>
        <begin position="7"/>
        <end position="191"/>
    </location>
</feature>
<proteinExistence type="inferred from homology"/>
<evidence type="ECO:0000256" key="2">
    <source>
        <dbReference type="ARBA" id="ARBA00009975"/>
    </source>
</evidence>
<comment type="caution">
    <text evidence="7">Lacks conserved residue(s) required for the propagation of feature annotation.</text>
</comment>
<dbReference type="HAMAP" id="MF_00966">
    <property type="entry name" value="G6PD"/>
    <property type="match status" value="1"/>
</dbReference>
<feature type="domain" description="Glucose-6-phosphate dehydrogenase C-terminal" evidence="9">
    <location>
        <begin position="193"/>
        <end position="469"/>
    </location>
</feature>
<evidence type="ECO:0000256" key="1">
    <source>
        <dbReference type="ARBA" id="ARBA00004937"/>
    </source>
</evidence>
<dbReference type="SUPFAM" id="SSF55347">
    <property type="entry name" value="Glyceraldehyde-3-phosphate dehydrogenase-like, C-terminal domain"/>
    <property type="match status" value="1"/>
</dbReference>
<comment type="pathway">
    <text evidence="1 7">Carbohydrate degradation; pentose phosphate pathway; D-ribulose 5-phosphate from D-glucose 6-phosphate (oxidative stage): step 1/3.</text>
</comment>
<keyword evidence="3 7" id="KW-0313">Glucose metabolism</keyword>
<sequence length="479" mass="54901">MDSFVLIILGITSNLAKLKLIPALYDLEAAHLLPEDMTIIGVARSPKSKNEIEEYIKNALQQKNRHHNHPIDEDISTRLAKRVHYVNGDLDDPSFYIRLKENLDDMARNNNSCSNRMFYLATFPSLYKTIFENLKEAKLSTNCGWVRLMIEKPIGTNKESAQALNQLLARYFEEDQIYRLDHYLGKETMQNILAFRFANGLFEHMMNSEYIDHIQVTAAEDFGVGERGGYYDTVGALKDVGQNHLLQMLTFATMDKPESWSNEAITLRRTELLQSIKPDPLSIIFGQYQGYREETNTTNDSETDTFFSFKASIENERFSGVPIYFRGGKELAQTVTEVSIIFKPSPDRISNGLGGAMDPNVLIYRIQPNEGIVLRLLTKKQQHELEIEHTYMQFCYKDYSLNAPDPYERLIMDAFKGDQTFFVDAPEVEAQWEITDKLSLSKTPPTVYTKGTWGPQTADETINADGRQWLEPSLLFCKL</sequence>
<dbReference type="Pfam" id="PF02781">
    <property type="entry name" value="G6PD_C"/>
    <property type="match status" value="1"/>
</dbReference>
<dbReference type="AlphaFoldDB" id="A0A2H0BEG0"/>
<feature type="binding site" evidence="7">
    <location>
        <position position="186"/>
    </location>
    <ligand>
        <name>substrate</name>
    </ligand>
</feature>
<feature type="binding site" evidence="7">
    <location>
        <position position="239"/>
    </location>
    <ligand>
        <name>substrate</name>
    </ligand>
</feature>
<reference evidence="10 11" key="1">
    <citation type="submission" date="2017-09" db="EMBL/GenBank/DDBJ databases">
        <title>Depth-based differentiation of microbial function through sediment-hosted aquifers and enrichment of novel symbionts in the deep terrestrial subsurface.</title>
        <authorList>
            <person name="Probst A.J."/>
            <person name="Ladd B."/>
            <person name="Jarett J.K."/>
            <person name="Geller-Mcgrath D.E."/>
            <person name="Sieber C.M."/>
            <person name="Emerson J.B."/>
            <person name="Anantharaman K."/>
            <person name="Thomas B.C."/>
            <person name="Malmstrom R."/>
            <person name="Stieglmeier M."/>
            <person name="Klingl A."/>
            <person name="Woyke T."/>
            <person name="Ryan C.M."/>
            <person name="Banfield J.F."/>
        </authorList>
    </citation>
    <scope>NUCLEOTIDE SEQUENCE [LARGE SCALE GENOMIC DNA]</scope>
    <source>
        <strain evidence="10">CG22_combo_CG10-13_8_21_14_all_39_12</strain>
    </source>
</reference>
<dbReference type="PANTHER" id="PTHR23429:SF0">
    <property type="entry name" value="GLUCOSE-6-PHOSPHATE 1-DEHYDROGENASE"/>
    <property type="match status" value="1"/>
</dbReference>
<name>A0A2H0BEG0_UNCKA</name>
<evidence type="ECO:0000256" key="7">
    <source>
        <dbReference type="HAMAP-Rule" id="MF_00966"/>
    </source>
</evidence>